<keyword evidence="2" id="KW-1185">Reference proteome</keyword>
<sequence>MLGSGRLKATQPAQQVGNPDRLDEFVLRATMSRFLILSDLSSSSLDNMHGVNGVFSHDGRLVKACLELLIPLPQCCARAQTRPAILCQFPSCCPLARAVTVLLDSACIKLHQTFEHTEACLWYGSGFGGFEIGKEPQFDVGMARNKTPAAFRSPFSPLYSHVQTHDQKRDMPLYAK</sequence>
<proteinExistence type="predicted"/>
<dbReference type="VEuPathDB" id="FungiDB:PV09_03741"/>
<dbReference type="InParanoid" id="A0A0D1YWV0"/>
<protein>
    <submittedName>
        <fullName evidence="1">Uncharacterized protein</fullName>
    </submittedName>
</protein>
<evidence type="ECO:0000313" key="2">
    <source>
        <dbReference type="Proteomes" id="UP000053259"/>
    </source>
</evidence>
<reference evidence="1 2" key="1">
    <citation type="submission" date="2015-01" db="EMBL/GenBank/DDBJ databases">
        <title>The Genome Sequence of Ochroconis gallopava CBS43764.</title>
        <authorList>
            <consortium name="The Broad Institute Genomics Platform"/>
            <person name="Cuomo C."/>
            <person name="de Hoog S."/>
            <person name="Gorbushina A."/>
            <person name="Stielow B."/>
            <person name="Teixiera M."/>
            <person name="Abouelleil A."/>
            <person name="Chapman S.B."/>
            <person name="Priest M."/>
            <person name="Young S.K."/>
            <person name="Wortman J."/>
            <person name="Nusbaum C."/>
            <person name="Birren B."/>
        </authorList>
    </citation>
    <scope>NUCLEOTIDE SEQUENCE [LARGE SCALE GENOMIC DNA]</scope>
    <source>
        <strain evidence="1 2">CBS 43764</strain>
    </source>
</reference>
<dbReference type="AlphaFoldDB" id="A0A0D1YWV0"/>
<evidence type="ECO:0000313" key="1">
    <source>
        <dbReference type="EMBL" id="KIW05197.1"/>
    </source>
</evidence>
<dbReference type="GeneID" id="27311714"/>
<dbReference type="Proteomes" id="UP000053259">
    <property type="component" value="Unassembled WGS sequence"/>
</dbReference>
<name>A0A0D1YWV0_9PEZI</name>
<organism evidence="1 2">
    <name type="scientific">Verruconis gallopava</name>
    <dbReference type="NCBI Taxonomy" id="253628"/>
    <lineage>
        <taxon>Eukaryota</taxon>
        <taxon>Fungi</taxon>
        <taxon>Dikarya</taxon>
        <taxon>Ascomycota</taxon>
        <taxon>Pezizomycotina</taxon>
        <taxon>Dothideomycetes</taxon>
        <taxon>Pleosporomycetidae</taxon>
        <taxon>Venturiales</taxon>
        <taxon>Sympoventuriaceae</taxon>
        <taxon>Verruconis</taxon>
    </lineage>
</organism>
<dbReference type="RefSeq" id="XP_016215066.1">
    <property type="nucleotide sequence ID" value="XM_016356977.1"/>
</dbReference>
<gene>
    <name evidence="1" type="ORF">PV09_03741</name>
</gene>
<accession>A0A0D1YWV0</accession>
<dbReference type="HOGENOM" id="CLU_1526348_0_0_1"/>
<dbReference type="EMBL" id="KN847538">
    <property type="protein sequence ID" value="KIW05197.1"/>
    <property type="molecule type" value="Genomic_DNA"/>
</dbReference>